<dbReference type="CDD" id="cd01572">
    <property type="entry name" value="QPRTase"/>
    <property type="match status" value="1"/>
</dbReference>
<dbReference type="FunFam" id="3.90.1170.20:FF:000001">
    <property type="entry name" value="Nicotinate-nucleotide diphosphorylase (Carboxylating)"/>
    <property type="match status" value="1"/>
</dbReference>
<feature type="domain" description="Quinolinate phosphoribosyl transferase C-terminal" evidence="11">
    <location>
        <begin position="111"/>
        <end position="190"/>
    </location>
</feature>
<keyword evidence="5" id="KW-0662">Pyridine nucleotide biosynthesis</keyword>
<dbReference type="AlphaFoldDB" id="G2J9H5"/>
<feature type="domain" description="Quinolinate phosphoribosyl transferase N-terminal" evidence="12">
    <location>
        <begin position="30"/>
        <end position="109"/>
    </location>
</feature>
<feature type="binding site" evidence="10">
    <location>
        <position position="166"/>
    </location>
    <ligand>
        <name>substrate</name>
    </ligand>
</feature>
<dbReference type="Gene3D" id="3.20.20.70">
    <property type="entry name" value="Aldolase class I"/>
    <property type="match status" value="1"/>
</dbReference>
<dbReference type="GO" id="GO:0005737">
    <property type="term" value="C:cytoplasm"/>
    <property type="evidence" value="ECO:0007669"/>
    <property type="project" value="TreeGrafter"/>
</dbReference>
<dbReference type="PIRSF" id="PIRSF006250">
    <property type="entry name" value="NadC_ModD"/>
    <property type="match status" value="1"/>
</dbReference>
<evidence type="ECO:0000256" key="2">
    <source>
        <dbReference type="ARBA" id="ARBA00004893"/>
    </source>
</evidence>
<organism evidence="13 14">
    <name type="scientific">Candidatus Glomeribacter gigasporarum BEG34</name>
    <dbReference type="NCBI Taxonomy" id="1070319"/>
    <lineage>
        <taxon>Bacteria</taxon>
        <taxon>Pseudomonadati</taxon>
        <taxon>Pseudomonadota</taxon>
        <taxon>Betaproteobacteria</taxon>
        <taxon>Burkholderiales</taxon>
        <taxon>Burkholderiaceae</taxon>
        <taxon>Candidatus Glomeribacter</taxon>
    </lineage>
</organism>
<comment type="similarity">
    <text evidence="3 9">Belongs to the NadC/ModD family.</text>
</comment>
<feature type="binding site" evidence="10">
    <location>
        <position position="156"/>
    </location>
    <ligand>
        <name>substrate</name>
    </ligand>
</feature>
<dbReference type="PANTHER" id="PTHR32179:SF3">
    <property type="entry name" value="NICOTINATE-NUCLEOTIDE PYROPHOSPHORYLASE [CARBOXYLATING]"/>
    <property type="match status" value="1"/>
</dbReference>
<dbReference type="InterPro" id="IPR004393">
    <property type="entry name" value="NadC"/>
</dbReference>
<evidence type="ECO:0000256" key="3">
    <source>
        <dbReference type="ARBA" id="ARBA00009400"/>
    </source>
</evidence>
<dbReference type="InterPro" id="IPR013785">
    <property type="entry name" value="Aldolase_TIM"/>
</dbReference>
<evidence type="ECO:0000256" key="5">
    <source>
        <dbReference type="ARBA" id="ARBA00022642"/>
    </source>
</evidence>
<dbReference type="Pfam" id="PF02749">
    <property type="entry name" value="QRPTase_N"/>
    <property type="match status" value="1"/>
</dbReference>
<evidence type="ECO:0000256" key="9">
    <source>
        <dbReference type="PIRNR" id="PIRNR006250"/>
    </source>
</evidence>
<evidence type="ECO:0000256" key="1">
    <source>
        <dbReference type="ARBA" id="ARBA00003237"/>
    </source>
</evidence>
<feature type="domain" description="Quinolinate phosphoribosyl transferase C-terminal" evidence="11">
    <location>
        <begin position="215"/>
        <end position="309"/>
    </location>
</feature>
<comment type="pathway">
    <text evidence="2">Cofactor biosynthesis; NAD(+) biosynthesis; nicotinate D-ribonucleotide from quinolinate: step 1/1.</text>
</comment>
<proteinExistence type="inferred from homology"/>
<evidence type="ECO:0000256" key="10">
    <source>
        <dbReference type="PIRSR" id="PIRSR006250-1"/>
    </source>
</evidence>
<comment type="function">
    <text evidence="1">Involved in the catabolism of quinolinic acid (QA).</text>
</comment>
<dbReference type="PANTHER" id="PTHR32179">
    <property type="entry name" value="NICOTINATE-NUCLEOTIDE PYROPHOSPHORYLASE [CARBOXYLATING]"/>
    <property type="match status" value="1"/>
</dbReference>
<name>G2J9H5_9BURK</name>
<sequence length="311" mass="34122">MLRSFEAELARNVRDALAEDMGAQDQTGHLIPPDKECKARVIVREEAVLCGAPWFSAVMRQVNPRIQIDWRFAEGVTMRAGETVCLLRGPARALLSAERSALNFLQLLSGVATTTRRYVDAIAGARARIFDTRKTLPGLRLAQKYAVRTGGGENQRLGLYDGILIKENHIAAAGGIKAALEHFSVDLPKERARRQYEQYGEREATQGKSLKNTLDAAQALDARLPIQIEVETLAQLEEALDCRASLILLDNFTLDALRAAVQLTAQRAALEVSGGVDLHTVRAIADTGVDRISVGALTKHVRAIDYSMRLI</sequence>
<dbReference type="SUPFAM" id="SSF54675">
    <property type="entry name" value="Nicotinate/Quinolinate PRTase N-terminal domain-like"/>
    <property type="match status" value="1"/>
</dbReference>
<evidence type="ECO:0000256" key="7">
    <source>
        <dbReference type="ARBA" id="ARBA00022679"/>
    </source>
</evidence>
<dbReference type="UniPathway" id="UPA00253">
    <property type="reaction ID" value="UER00331"/>
</dbReference>
<dbReference type="InterPro" id="IPR022412">
    <property type="entry name" value="Quinolinate_PRibosylTrfase_N"/>
</dbReference>
<evidence type="ECO:0000256" key="4">
    <source>
        <dbReference type="ARBA" id="ARBA00011944"/>
    </source>
</evidence>
<keyword evidence="6 9" id="KW-0328">Glycosyltransferase</keyword>
<keyword evidence="14" id="KW-1185">Reference proteome</keyword>
<dbReference type="SUPFAM" id="SSF51690">
    <property type="entry name" value="Nicotinate/Quinolinate PRTase C-terminal domain-like"/>
    <property type="match status" value="2"/>
</dbReference>
<gene>
    <name evidence="13" type="primary">nadC</name>
    <name evidence="13" type="ORF">CAGGBEG34_230065</name>
</gene>
<keyword evidence="7 9" id="KW-0808">Transferase</keyword>
<dbReference type="GO" id="GO:0034213">
    <property type="term" value="P:quinolinate catabolic process"/>
    <property type="evidence" value="ECO:0007669"/>
    <property type="project" value="TreeGrafter"/>
</dbReference>
<feature type="binding site" evidence="10">
    <location>
        <position position="250"/>
    </location>
    <ligand>
        <name>substrate</name>
    </ligand>
</feature>
<dbReference type="InterPro" id="IPR027277">
    <property type="entry name" value="NadC/ModD"/>
</dbReference>
<accession>G2J9H5</accession>
<dbReference type="eggNOG" id="COG0157">
    <property type="taxonomic scope" value="Bacteria"/>
</dbReference>
<evidence type="ECO:0000256" key="6">
    <source>
        <dbReference type="ARBA" id="ARBA00022676"/>
    </source>
</evidence>
<evidence type="ECO:0000256" key="8">
    <source>
        <dbReference type="ARBA" id="ARBA00033102"/>
    </source>
</evidence>
<evidence type="ECO:0000313" key="14">
    <source>
        <dbReference type="Proteomes" id="UP000054051"/>
    </source>
</evidence>
<dbReference type="Proteomes" id="UP000054051">
    <property type="component" value="Unassembled WGS sequence"/>
</dbReference>
<dbReference type="Gene3D" id="3.90.1170.20">
    <property type="entry name" value="Quinolinate phosphoribosyl transferase, N-terminal domain"/>
    <property type="match status" value="1"/>
</dbReference>
<dbReference type="InterPro" id="IPR002638">
    <property type="entry name" value="Quinolinate_PRibosylTrfase_C"/>
</dbReference>
<dbReference type="InterPro" id="IPR037128">
    <property type="entry name" value="Quinolinate_PRibosylTase_N_sf"/>
</dbReference>
<feature type="binding site" evidence="10">
    <location>
        <begin position="273"/>
        <end position="275"/>
    </location>
    <ligand>
        <name>substrate</name>
    </ligand>
</feature>
<feature type="binding site" evidence="10">
    <location>
        <position position="229"/>
    </location>
    <ligand>
        <name>substrate</name>
    </ligand>
</feature>
<dbReference type="STRING" id="1070319.CAGGBEG34_230065"/>
<dbReference type="GO" id="GO:0004514">
    <property type="term" value="F:nicotinate-nucleotide diphosphorylase (carboxylating) activity"/>
    <property type="evidence" value="ECO:0007669"/>
    <property type="project" value="UniProtKB-EC"/>
</dbReference>
<reference evidence="13 14" key="1">
    <citation type="submission" date="2011-08" db="EMBL/GenBank/DDBJ databases">
        <title>The genome of the obligate endobacterium of an arbuscular mycorrhizal fungus reveals an interphylum network of nutritional interactions.</title>
        <authorList>
            <person name="Ghignone S."/>
            <person name="Salvioli A."/>
            <person name="Anca I."/>
            <person name="Lumini E."/>
            <person name="Ortu G."/>
            <person name="Petiti L."/>
            <person name="Cruveiller S."/>
            <person name="Bianciotto V."/>
            <person name="Piffanelli P."/>
            <person name="Lanfranco L."/>
            <person name="Bonfante P."/>
        </authorList>
    </citation>
    <scope>NUCLEOTIDE SEQUENCE [LARGE SCALE GENOMIC DNA]</scope>
    <source>
        <strain evidence="13 14">BEG34</strain>
    </source>
</reference>
<feature type="binding site" evidence="10">
    <location>
        <begin position="132"/>
        <end position="134"/>
    </location>
    <ligand>
        <name>substrate</name>
    </ligand>
</feature>
<evidence type="ECO:0000259" key="12">
    <source>
        <dbReference type="Pfam" id="PF02749"/>
    </source>
</evidence>
<feature type="binding site" evidence="10">
    <location>
        <position position="99"/>
    </location>
    <ligand>
        <name>substrate</name>
    </ligand>
</feature>
<evidence type="ECO:0000259" key="11">
    <source>
        <dbReference type="Pfam" id="PF01729"/>
    </source>
</evidence>
<dbReference type="GO" id="GO:0009435">
    <property type="term" value="P:NAD+ biosynthetic process"/>
    <property type="evidence" value="ECO:0007669"/>
    <property type="project" value="UniProtKB-UniPathway"/>
</dbReference>
<dbReference type="Pfam" id="PF01729">
    <property type="entry name" value="QRPTase_C"/>
    <property type="match status" value="2"/>
</dbReference>
<comment type="caution">
    <text evidence="13">The sequence shown here is derived from an EMBL/GenBank/DDBJ whole genome shotgun (WGS) entry which is preliminary data.</text>
</comment>
<evidence type="ECO:0000313" key="13">
    <source>
        <dbReference type="EMBL" id="CCD29422.1"/>
    </source>
</evidence>
<dbReference type="EMBL" id="CAFB01000040">
    <property type="protein sequence ID" value="CCD29422.1"/>
    <property type="molecule type" value="Genomic_DNA"/>
</dbReference>
<feature type="binding site" evidence="10">
    <location>
        <begin position="294"/>
        <end position="296"/>
    </location>
    <ligand>
        <name>substrate</name>
    </ligand>
</feature>
<protein>
    <recommendedName>
        <fullName evidence="4">nicotinate-nucleotide diphosphorylase (carboxylating)</fullName>
        <ecNumber evidence="4">2.4.2.19</ecNumber>
    </recommendedName>
    <alternativeName>
        <fullName evidence="8">Quinolinate phosphoribosyltransferase [decarboxylating]</fullName>
    </alternativeName>
</protein>
<dbReference type="EC" id="2.4.2.19" evidence="4"/>
<dbReference type="InterPro" id="IPR036068">
    <property type="entry name" value="Nicotinate_pribotase-like_C"/>
</dbReference>